<proteinExistence type="predicted"/>
<dbReference type="Proteomes" id="UP001497644">
    <property type="component" value="Chromosome 7"/>
</dbReference>
<sequence>MDYEGADVIDNDCNDSSETQISTWRTLIELVKANPVLYKKNLKGYSKSEKDLIWANIGDLLTAPMTGIAVQKEFYRLRQKFGKERRKVMQTQARSGAGADHVQYKSDWILYNDLMFLVDYIQPRKTTSNY</sequence>
<evidence type="ECO:0000313" key="2">
    <source>
        <dbReference type="EMBL" id="CAL1687578.1"/>
    </source>
</evidence>
<dbReference type="InterPro" id="IPR006578">
    <property type="entry name" value="MADF-dom"/>
</dbReference>
<reference evidence="2" key="1">
    <citation type="submission" date="2024-04" db="EMBL/GenBank/DDBJ databases">
        <authorList>
            <consortium name="Molecular Ecology Group"/>
        </authorList>
    </citation>
    <scope>NUCLEOTIDE SEQUENCE</scope>
</reference>
<dbReference type="Pfam" id="PF10545">
    <property type="entry name" value="MADF_DNA_bdg"/>
    <property type="match status" value="1"/>
</dbReference>
<dbReference type="SMART" id="SM00595">
    <property type="entry name" value="MADF"/>
    <property type="match status" value="1"/>
</dbReference>
<dbReference type="EMBL" id="OZ034830">
    <property type="protein sequence ID" value="CAL1687578.1"/>
    <property type="molecule type" value="Genomic_DNA"/>
</dbReference>
<accession>A0AAV2P4L3</accession>
<dbReference type="AlphaFoldDB" id="A0AAV2P4L3"/>
<name>A0AAV2P4L3_9HYME</name>
<dbReference type="PANTHER" id="PTHR21505">
    <property type="entry name" value="MADF DOMAIN-CONTAINING PROTEIN-RELATED"/>
    <property type="match status" value="1"/>
</dbReference>
<organism evidence="2 3">
    <name type="scientific">Lasius platythorax</name>
    <dbReference type="NCBI Taxonomy" id="488582"/>
    <lineage>
        <taxon>Eukaryota</taxon>
        <taxon>Metazoa</taxon>
        <taxon>Ecdysozoa</taxon>
        <taxon>Arthropoda</taxon>
        <taxon>Hexapoda</taxon>
        <taxon>Insecta</taxon>
        <taxon>Pterygota</taxon>
        <taxon>Neoptera</taxon>
        <taxon>Endopterygota</taxon>
        <taxon>Hymenoptera</taxon>
        <taxon>Apocrita</taxon>
        <taxon>Aculeata</taxon>
        <taxon>Formicoidea</taxon>
        <taxon>Formicidae</taxon>
        <taxon>Formicinae</taxon>
        <taxon>Lasius</taxon>
        <taxon>Lasius</taxon>
    </lineage>
</organism>
<dbReference type="PROSITE" id="PS51029">
    <property type="entry name" value="MADF"/>
    <property type="match status" value="1"/>
</dbReference>
<gene>
    <name evidence="2" type="ORF">LPLAT_LOCUS12760</name>
</gene>
<evidence type="ECO:0000259" key="1">
    <source>
        <dbReference type="PROSITE" id="PS51029"/>
    </source>
</evidence>
<keyword evidence="3" id="KW-1185">Reference proteome</keyword>
<protein>
    <recommendedName>
        <fullName evidence="1">MADF domain-containing protein</fullName>
    </recommendedName>
</protein>
<evidence type="ECO:0000313" key="3">
    <source>
        <dbReference type="Proteomes" id="UP001497644"/>
    </source>
</evidence>
<feature type="domain" description="MADF" evidence="1">
    <location>
        <begin position="26"/>
        <end position="122"/>
    </location>
</feature>
<dbReference type="PANTHER" id="PTHR21505:SF12">
    <property type="entry name" value="MADF DOMAIN-CONTAINING PROTEIN-RELATED"/>
    <property type="match status" value="1"/>
</dbReference>